<protein>
    <recommendedName>
        <fullName evidence="2">Ubiquitin Mut7-C domain-containing protein</fullName>
    </recommendedName>
</protein>
<dbReference type="OrthoDB" id="9797655at2"/>
<dbReference type="EMBL" id="CAACVJ010000607">
    <property type="protein sequence ID" value="VEP17803.1"/>
    <property type="molecule type" value="Genomic_DNA"/>
</dbReference>
<dbReference type="Proteomes" id="UP000320055">
    <property type="component" value="Unassembled WGS sequence"/>
</dbReference>
<gene>
    <name evidence="3" type="ORF">H1P_6450002</name>
</gene>
<evidence type="ECO:0000256" key="1">
    <source>
        <dbReference type="SAM" id="Phobius"/>
    </source>
</evidence>
<evidence type="ECO:0000313" key="4">
    <source>
        <dbReference type="Proteomes" id="UP000320055"/>
    </source>
</evidence>
<keyword evidence="4" id="KW-1185">Reference proteome</keyword>
<keyword evidence="1" id="KW-0472">Membrane</keyword>
<name>A0A563W2N4_9CYAN</name>
<proteinExistence type="predicted"/>
<feature type="domain" description="Ubiquitin Mut7-C" evidence="2">
    <location>
        <begin position="5"/>
        <end position="63"/>
    </location>
</feature>
<dbReference type="InterPro" id="IPR027798">
    <property type="entry name" value="Ub_Mut7C"/>
</dbReference>
<organism evidence="3 4">
    <name type="scientific">Hyella patelloides LEGE 07179</name>
    <dbReference type="NCBI Taxonomy" id="945734"/>
    <lineage>
        <taxon>Bacteria</taxon>
        <taxon>Bacillati</taxon>
        <taxon>Cyanobacteriota</taxon>
        <taxon>Cyanophyceae</taxon>
        <taxon>Pleurocapsales</taxon>
        <taxon>Hyellaceae</taxon>
        <taxon>Hyella</taxon>
    </lineage>
</organism>
<accession>A0A563W2N4</accession>
<keyword evidence="1" id="KW-0812">Transmembrane</keyword>
<evidence type="ECO:0000259" key="2">
    <source>
        <dbReference type="Pfam" id="PF14451"/>
    </source>
</evidence>
<reference evidence="3 4" key="1">
    <citation type="submission" date="2019-01" db="EMBL/GenBank/DDBJ databases">
        <authorList>
            <person name="Brito A."/>
        </authorList>
    </citation>
    <scope>NUCLEOTIDE SEQUENCE [LARGE SCALE GENOMIC DNA]</scope>
    <source>
        <strain evidence="3">1</strain>
    </source>
</reference>
<keyword evidence="1" id="KW-1133">Transmembrane helix</keyword>
<feature type="transmembrane region" description="Helical" evidence="1">
    <location>
        <begin position="63"/>
        <end position="83"/>
    </location>
</feature>
<dbReference type="Pfam" id="PF14451">
    <property type="entry name" value="Ub-Mut7C"/>
    <property type="match status" value="1"/>
</dbReference>
<sequence length="84" mass="9528">MKSNYAYFRFYGSLNDFLPLFRRQQGFRYLVRGNPSIKDTIEALGVPHPEVELILANGRSVNFLPVLLLLSLMPMPAVLLPGFS</sequence>
<evidence type="ECO:0000313" key="3">
    <source>
        <dbReference type="EMBL" id="VEP17803.1"/>
    </source>
</evidence>
<dbReference type="AlphaFoldDB" id="A0A563W2N4"/>